<proteinExistence type="predicted"/>
<evidence type="ECO:0000313" key="1">
    <source>
        <dbReference type="EMBL" id="ALI98950.1"/>
    </source>
</evidence>
<sequence>MPSSLQQLEQAVQGLWFISESESALEPFSLPAGTSLETEADFLKAIGVTGQPVEQVTLPYFFRNMVRQDQEDPAQQAIAQRFIALQQWLETNLQEVRVYRVGQIQIQAYVVGKTTEGAWLGLKTTLIET</sequence>
<reference evidence="1 2" key="1">
    <citation type="submission" date="2015-08" db="EMBL/GenBank/DDBJ databases">
        <title>Complete genome sequence of Rufibacter tibetensis strain 1351t, a radiation-resistant bacterium from tibet plateau.</title>
        <authorList>
            <person name="Dai J."/>
        </authorList>
    </citation>
    <scope>NUCLEOTIDE SEQUENCE [LARGE SCALE GENOMIC DNA]</scope>
    <source>
        <strain evidence="1 2">1351</strain>
    </source>
</reference>
<dbReference type="SUPFAM" id="SSF82602">
    <property type="entry name" value="Nuclease A inhibitor (NuiA)"/>
    <property type="match status" value="1"/>
</dbReference>
<keyword evidence="2" id="KW-1185">Reference proteome</keyword>
<dbReference type="EMBL" id="CP012643">
    <property type="protein sequence ID" value="ALI98950.1"/>
    <property type="molecule type" value="Genomic_DNA"/>
</dbReference>
<dbReference type="OrthoDB" id="852327at2"/>
<dbReference type="InterPro" id="IPR012489">
    <property type="entry name" value="NucleaseA_inhib-like"/>
</dbReference>
<dbReference type="Proteomes" id="UP000061382">
    <property type="component" value="Chromosome"/>
</dbReference>
<name>A0A0P0CI02_9BACT</name>
<accession>A0A0P0CI02</accession>
<dbReference type="STRING" id="512763.DC20_08120"/>
<gene>
    <name evidence="1" type="ORF">DC20_08120</name>
</gene>
<organism evidence="1 2">
    <name type="scientific">Rufibacter tibetensis</name>
    <dbReference type="NCBI Taxonomy" id="512763"/>
    <lineage>
        <taxon>Bacteria</taxon>
        <taxon>Pseudomonadati</taxon>
        <taxon>Bacteroidota</taxon>
        <taxon>Cytophagia</taxon>
        <taxon>Cytophagales</taxon>
        <taxon>Hymenobacteraceae</taxon>
        <taxon>Rufibacter</taxon>
    </lineage>
</organism>
<dbReference type="PATRIC" id="fig|512763.3.peg.1786"/>
<dbReference type="Gene3D" id="3.40.1460.10">
    <property type="entry name" value="Nuclease A inhibitor-like"/>
    <property type="match status" value="1"/>
</dbReference>
<dbReference type="InterPro" id="IPR036587">
    <property type="entry name" value="NucleaseA_inhib-like_sf"/>
</dbReference>
<protein>
    <recommendedName>
        <fullName evidence="3">Sugar-non-specific nuclease inhibitor NuiA-like protein</fullName>
    </recommendedName>
</protein>
<dbReference type="KEGG" id="rti:DC20_08120"/>
<dbReference type="Pfam" id="PF07924">
    <property type="entry name" value="NuiA"/>
    <property type="match status" value="1"/>
</dbReference>
<dbReference type="AlphaFoldDB" id="A0A0P0CI02"/>
<evidence type="ECO:0000313" key="2">
    <source>
        <dbReference type="Proteomes" id="UP000061382"/>
    </source>
</evidence>
<evidence type="ECO:0008006" key="3">
    <source>
        <dbReference type="Google" id="ProtNLM"/>
    </source>
</evidence>
<dbReference type="RefSeq" id="WP_062543372.1">
    <property type="nucleotide sequence ID" value="NZ_CP012643.1"/>
</dbReference>